<evidence type="ECO:0000313" key="1">
    <source>
        <dbReference type="EMBL" id="KFE97812.1"/>
    </source>
</evidence>
<dbReference type="STRING" id="236814.IX39_18835"/>
<dbReference type="Proteomes" id="UP000028713">
    <property type="component" value="Unassembled WGS sequence"/>
</dbReference>
<sequence>MILNNRVEIELRLIYVDFTIQNEVKVDSSLVRMTKMLYKEYLHSFSFRAKRIEAWNLSIFVNFEIPKERKQSDKK</sequence>
<evidence type="ECO:0000313" key="2">
    <source>
        <dbReference type="Proteomes" id="UP000028713"/>
    </source>
</evidence>
<accession>A0A085Z049</accession>
<proteinExistence type="predicted"/>
<name>A0A085Z049_9FLAO</name>
<comment type="caution">
    <text evidence="1">The sequence shown here is derived from an EMBL/GenBank/DDBJ whole genome shotgun (WGS) entry which is preliminary data.</text>
</comment>
<keyword evidence="2" id="KW-1185">Reference proteome</keyword>
<gene>
    <name evidence="1" type="ORF">IX39_18835</name>
</gene>
<dbReference type="AlphaFoldDB" id="A0A085Z049"/>
<protein>
    <submittedName>
        <fullName evidence="1">Uncharacterized protein</fullName>
    </submittedName>
</protein>
<dbReference type="EMBL" id="JPRP01000004">
    <property type="protein sequence ID" value="KFE97812.1"/>
    <property type="molecule type" value="Genomic_DNA"/>
</dbReference>
<reference evidence="1 2" key="1">
    <citation type="submission" date="2014-07" db="EMBL/GenBank/DDBJ databases">
        <title>Genome of Chryseobacterium formosense LMG 24722.</title>
        <authorList>
            <person name="Pipes S.E."/>
            <person name="Stropko S.J."/>
            <person name="Newman J.D."/>
        </authorList>
    </citation>
    <scope>NUCLEOTIDE SEQUENCE [LARGE SCALE GENOMIC DNA]</scope>
    <source>
        <strain evidence="1 2">LMG 24722</strain>
    </source>
</reference>
<organism evidence="1 2">
    <name type="scientific">Chryseobacterium formosense</name>
    <dbReference type="NCBI Taxonomy" id="236814"/>
    <lineage>
        <taxon>Bacteria</taxon>
        <taxon>Pseudomonadati</taxon>
        <taxon>Bacteroidota</taxon>
        <taxon>Flavobacteriia</taxon>
        <taxon>Flavobacteriales</taxon>
        <taxon>Weeksellaceae</taxon>
        <taxon>Chryseobacterium group</taxon>
        <taxon>Chryseobacterium</taxon>
    </lineage>
</organism>